<keyword evidence="4" id="KW-1185">Reference proteome</keyword>
<dbReference type="Proteomes" id="UP000183002">
    <property type="component" value="Unassembled WGS sequence"/>
</dbReference>
<gene>
    <name evidence="3" type="ORF">SAMN05216227_10891</name>
</gene>
<feature type="compositionally biased region" description="Low complexity" evidence="2">
    <location>
        <begin position="134"/>
        <end position="144"/>
    </location>
</feature>
<keyword evidence="1" id="KW-0175">Coiled coil</keyword>
<evidence type="ECO:0000256" key="2">
    <source>
        <dbReference type="SAM" id="MobiDB-lite"/>
    </source>
</evidence>
<proteinExistence type="predicted"/>
<dbReference type="AlphaFoldDB" id="A0A1H8NM86"/>
<evidence type="ECO:0000313" key="4">
    <source>
        <dbReference type="Proteomes" id="UP000183002"/>
    </source>
</evidence>
<feature type="non-terminal residue" evidence="3">
    <location>
        <position position="1"/>
    </location>
</feature>
<reference evidence="3 4" key="1">
    <citation type="submission" date="2016-10" db="EMBL/GenBank/DDBJ databases">
        <authorList>
            <person name="de Groot N.N."/>
        </authorList>
    </citation>
    <scope>NUCLEOTIDE SEQUENCE [LARGE SCALE GENOMIC DNA]</scope>
    <source>
        <strain evidence="3 4">CGMCC 1.10836</strain>
    </source>
</reference>
<protein>
    <submittedName>
        <fullName evidence="3">Uncharacterized protein</fullName>
    </submittedName>
</protein>
<evidence type="ECO:0000313" key="3">
    <source>
        <dbReference type="EMBL" id="SEO30503.1"/>
    </source>
</evidence>
<feature type="region of interest" description="Disordered" evidence="2">
    <location>
        <begin position="122"/>
        <end position="144"/>
    </location>
</feature>
<sequence>KATLCQLKVADALWAEPAIPLPRKQSKIEVPLIEDPAYFGLSHKSFADLLNKRGIVTPRKLQWNEGNVVRMHKSAKAIVREREQLERELDAEDALQAATSNTVPACTMISQKAQTLEPIVANDTTADDEDDPDNSANDPFWGMF</sequence>
<evidence type="ECO:0000256" key="1">
    <source>
        <dbReference type="SAM" id="Coils"/>
    </source>
</evidence>
<feature type="coiled-coil region" evidence="1">
    <location>
        <begin position="68"/>
        <end position="95"/>
    </location>
</feature>
<accession>A0A1H8NM86</accession>
<dbReference type="EMBL" id="FOCO01000089">
    <property type="protein sequence ID" value="SEO30503.1"/>
    <property type="molecule type" value="Genomic_DNA"/>
</dbReference>
<name>A0A1H8NM86_9RHOB</name>
<dbReference type="RefSeq" id="WP_217646641.1">
    <property type="nucleotide sequence ID" value="NZ_FOCO01000089.1"/>
</dbReference>
<organism evidence="3 4">
    <name type="scientific">Pseudorhodobacter antarcticus</name>
    <dbReference type="NCBI Taxonomy" id="1077947"/>
    <lineage>
        <taxon>Bacteria</taxon>
        <taxon>Pseudomonadati</taxon>
        <taxon>Pseudomonadota</taxon>
        <taxon>Alphaproteobacteria</taxon>
        <taxon>Rhodobacterales</taxon>
        <taxon>Paracoccaceae</taxon>
        <taxon>Pseudorhodobacter</taxon>
    </lineage>
</organism>